<evidence type="ECO:0000313" key="2">
    <source>
        <dbReference type="EMBL" id="TNN26338.1"/>
    </source>
</evidence>
<evidence type="ECO:0000256" key="1">
    <source>
        <dbReference type="SAM" id="MobiDB-lite"/>
    </source>
</evidence>
<reference evidence="2 3" key="1">
    <citation type="submission" date="2019-03" db="EMBL/GenBank/DDBJ databases">
        <title>First draft genome of Liparis tanakae, snailfish: a comprehensive survey of snailfish specific genes.</title>
        <authorList>
            <person name="Kim W."/>
            <person name="Song I."/>
            <person name="Jeong J.-H."/>
            <person name="Kim D."/>
            <person name="Kim S."/>
            <person name="Ryu S."/>
            <person name="Song J.Y."/>
            <person name="Lee S.K."/>
        </authorList>
    </citation>
    <scope>NUCLEOTIDE SEQUENCE [LARGE SCALE GENOMIC DNA]</scope>
    <source>
        <tissue evidence="2">Muscle</tissue>
    </source>
</reference>
<dbReference type="EMBL" id="SRLO01010447">
    <property type="protein sequence ID" value="TNN26338.1"/>
    <property type="molecule type" value="Genomic_DNA"/>
</dbReference>
<feature type="compositionally biased region" description="Basic residues" evidence="1">
    <location>
        <begin position="16"/>
        <end position="25"/>
    </location>
</feature>
<protein>
    <submittedName>
        <fullName evidence="2">Uncharacterized protein</fullName>
    </submittedName>
</protein>
<name>A0A4Z2EC50_9TELE</name>
<evidence type="ECO:0000313" key="3">
    <source>
        <dbReference type="Proteomes" id="UP000314294"/>
    </source>
</evidence>
<proteinExistence type="predicted"/>
<accession>A0A4Z2EC50</accession>
<comment type="caution">
    <text evidence="2">The sequence shown here is derived from an EMBL/GenBank/DDBJ whole genome shotgun (WGS) entry which is preliminary data.</text>
</comment>
<keyword evidence="3" id="KW-1185">Reference proteome</keyword>
<feature type="region of interest" description="Disordered" evidence="1">
    <location>
        <begin position="16"/>
        <end position="35"/>
    </location>
</feature>
<dbReference type="AlphaFoldDB" id="A0A4Z2EC50"/>
<gene>
    <name evidence="2" type="ORF">EYF80_063527</name>
</gene>
<sequence length="70" mass="7512">MAPAAVRGRYGRLAFGRRARPRAGRRTPAPPGDVNVSVRLMKSHWASPEPAALGLLRPCPLAPGKRRDSG</sequence>
<organism evidence="2 3">
    <name type="scientific">Liparis tanakae</name>
    <name type="common">Tanaka's snailfish</name>
    <dbReference type="NCBI Taxonomy" id="230148"/>
    <lineage>
        <taxon>Eukaryota</taxon>
        <taxon>Metazoa</taxon>
        <taxon>Chordata</taxon>
        <taxon>Craniata</taxon>
        <taxon>Vertebrata</taxon>
        <taxon>Euteleostomi</taxon>
        <taxon>Actinopterygii</taxon>
        <taxon>Neopterygii</taxon>
        <taxon>Teleostei</taxon>
        <taxon>Neoteleostei</taxon>
        <taxon>Acanthomorphata</taxon>
        <taxon>Eupercaria</taxon>
        <taxon>Perciformes</taxon>
        <taxon>Cottioidei</taxon>
        <taxon>Cottales</taxon>
        <taxon>Liparidae</taxon>
        <taxon>Liparis</taxon>
    </lineage>
</organism>
<dbReference type="Proteomes" id="UP000314294">
    <property type="component" value="Unassembled WGS sequence"/>
</dbReference>